<comment type="caution">
    <text evidence="1">The sequence shown here is derived from an EMBL/GenBank/DDBJ whole genome shotgun (WGS) entry which is preliminary data.</text>
</comment>
<sequence length="44" mass="5139">MQEDSLLFDELNGIQLAKEIVCQKQSMRSVKASCWLFFVLKVYV</sequence>
<dbReference type="Proteomes" id="UP000297014">
    <property type="component" value="Unassembled WGS sequence"/>
</dbReference>
<protein>
    <submittedName>
        <fullName evidence="1">Uncharacterized protein</fullName>
    </submittedName>
</protein>
<evidence type="ECO:0000313" key="2">
    <source>
        <dbReference type="Proteomes" id="UP000297014"/>
    </source>
</evidence>
<gene>
    <name evidence="1" type="ORF">AJ85_02650</name>
</gene>
<accession>A0A4S4JTS3</accession>
<name>A0A4S4JTS3_ALKAL</name>
<dbReference type="AlphaFoldDB" id="A0A4S4JTS3"/>
<proteinExistence type="predicted"/>
<organism evidence="1 2">
    <name type="scientific">Alkalihalobacillus alcalophilus ATCC 27647 = CGMCC 1.3604</name>
    <dbReference type="NCBI Taxonomy" id="1218173"/>
    <lineage>
        <taxon>Bacteria</taxon>
        <taxon>Bacillati</taxon>
        <taxon>Bacillota</taxon>
        <taxon>Bacilli</taxon>
        <taxon>Bacillales</taxon>
        <taxon>Bacillaceae</taxon>
        <taxon>Alkalihalobacillus</taxon>
    </lineage>
</organism>
<evidence type="ECO:0000313" key="1">
    <source>
        <dbReference type="EMBL" id="THG88546.1"/>
    </source>
</evidence>
<dbReference type="EMBL" id="JALP01000373">
    <property type="protein sequence ID" value="THG88546.1"/>
    <property type="molecule type" value="Genomic_DNA"/>
</dbReference>
<reference evidence="1 2" key="1">
    <citation type="submission" date="2014-01" db="EMBL/GenBank/DDBJ databases">
        <title>Draft genome sequencing of Bacillus alcalophilus CGMCC 1.3604.</title>
        <authorList>
            <person name="Yang J."/>
            <person name="Diao L."/>
            <person name="Yang S."/>
        </authorList>
    </citation>
    <scope>NUCLEOTIDE SEQUENCE [LARGE SCALE GENOMIC DNA]</scope>
    <source>
        <strain evidence="1 2">CGMCC 1.3604</strain>
    </source>
</reference>